<feature type="compositionally biased region" description="Polar residues" evidence="1">
    <location>
        <begin position="173"/>
        <end position="187"/>
    </location>
</feature>
<dbReference type="RefSeq" id="WP_379658823.1">
    <property type="nucleotide sequence ID" value="NZ_JBHTIV010000023.1"/>
</dbReference>
<keyword evidence="4" id="KW-1185">Reference proteome</keyword>
<dbReference type="GO" id="GO:0016874">
    <property type="term" value="F:ligase activity"/>
    <property type="evidence" value="ECO:0007669"/>
    <property type="project" value="UniProtKB-KW"/>
</dbReference>
<sequence>MDSKSYNEKRNFDKTDEPKGDKKTSSGDQPIFVIQKHDASQLHYDFRIEIDGTLKSWSVPKGPSTDPSEKQMAIPTGDHPIDYADFEGVIPEDEYGGGTVMIWDKGKFENTKKDDEGNPVDLKTSFENGTIEIDLKGEKLKGGYALVEMDSGKMEGNWLLIKMDDEEADARRNPTNTEQKSVETGRTLNEIEKEESD</sequence>
<comment type="caution">
    <text evidence="3">The sequence shown here is derived from an EMBL/GenBank/DDBJ whole genome shotgun (WGS) entry which is preliminary data.</text>
</comment>
<dbReference type="InterPro" id="IPR014144">
    <property type="entry name" value="LigD_PE_domain"/>
</dbReference>
<dbReference type="Pfam" id="PF13298">
    <property type="entry name" value="LigD_N"/>
    <property type="match status" value="1"/>
</dbReference>
<accession>A0ABW3GW80</accession>
<keyword evidence="3" id="KW-0436">Ligase</keyword>
<organism evidence="3 4">
    <name type="scientific">Psychroflexus salinarum</name>
    <dbReference type="NCBI Taxonomy" id="546024"/>
    <lineage>
        <taxon>Bacteria</taxon>
        <taxon>Pseudomonadati</taxon>
        <taxon>Bacteroidota</taxon>
        <taxon>Flavobacteriia</taxon>
        <taxon>Flavobacteriales</taxon>
        <taxon>Flavobacteriaceae</taxon>
        <taxon>Psychroflexus</taxon>
    </lineage>
</organism>
<feature type="region of interest" description="Disordered" evidence="1">
    <location>
        <begin position="55"/>
        <end position="76"/>
    </location>
</feature>
<feature type="region of interest" description="Disordered" evidence="1">
    <location>
        <begin position="166"/>
        <end position="197"/>
    </location>
</feature>
<feature type="region of interest" description="Disordered" evidence="1">
    <location>
        <begin position="1"/>
        <end position="31"/>
    </location>
</feature>
<protein>
    <submittedName>
        <fullName evidence="3">DNA polymerase ligase N-terminal domain-containing protein</fullName>
    </submittedName>
</protein>
<dbReference type="EMBL" id="JBHTIV010000023">
    <property type="protein sequence ID" value="MFD0933530.1"/>
    <property type="molecule type" value="Genomic_DNA"/>
</dbReference>
<proteinExistence type="predicted"/>
<evidence type="ECO:0000259" key="2">
    <source>
        <dbReference type="Pfam" id="PF13298"/>
    </source>
</evidence>
<dbReference type="NCBIfam" id="TIGR02777">
    <property type="entry name" value="LigD_PE_dom"/>
    <property type="match status" value="1"/>
</dbReference>
<dbReference type="PANTHER" id="PTHR39465">
    <property type="entry name" value="DNA LIGASE D, 3'-PHOSPHOESTERASE DOMAIN"/>
    <property type="match status" value="1"/>
</dbReference>
<evidence type="ECO:0000256" key="1">
    <source>
        <dbReference type="SAM" id="MobiDB-lite"/>
    </source>
</evidence>
<name>A0ABW3GW80_9FLAO</name>
<evidence type="ECO:0000313" key="3">
    <source>
        <dbReference type="EMBL" id="MFD0933530.1"/>
    </source>
</evidence>
<gene>
    <name evidence="3" type="ORF">ACFQ0R_13070</name>
</gene>
<evidence type="ECO:0000313" key="4">
    <source>
        <dbReference type="Proteomes" id="UP001597049"/>
    </source>
</evidence>
<feature type="domain" description="DNA ligase D 3'-phosphoesterase" evidence="2">
    <location>
        <begin position="35"/>
        <end position="147"/>
    </location>
</feature>
<dbReference type="PANTHER" id="PTHR39465:SF1">
    <property type="entry name" value="DNA LIGASE D 3'-PHOSPHOESTERASE DOMAIN-CONTAINING PROTEIN"/>
    <property type="match status" value="1"/>
</dbReference>
<dbReference type="Proteomes" id="UP001597049">
    <property type="component" value="Unassembled WGS sequence"/>
</dbReference>
<feature type="compositionally biased region" description="Basic and acidic residues" evidence="1">
    <location>
        <begin position="1"/>
        <end position="25"/>
    </location>
</feature>
<reference evidence="4" key="1">
    <citation type="journal article" date="2019" name="Int. J. Syst. Evol. Microbiol.">
        <title>The Global Catalogue of Microorganisms (GCM) 10K type strain sequencing project: providing services to taxonomists for standard genome sequencing and annotation.</title>
        <authorList>
            <consortium name="The Broad Institute Genomics Platform"/>
            <consortium name="The Broad Institute Genome Sequencing Center for Infectious Disease"/>
            <person name="Wu L."/>
            <person name="Ma J."/>
        </authorList>
    </citation>
    <scope>NUCLEOTIDE SEQUENCE [LARGE SCALE GENOMIC DNA]</scope>
    <source>
        <strain evidence="4">CCUG 56752</strain>
    </source>
</reference>